<sequence length="406" mass="45540">MFQQHSSLVGTRREYSVEYASSWVTCRFSPHSEHLLYLGDDDGNVGIVDVRSVYGSAIDAKAGVLQIIILLMHFLIHVIIDFAAHKGTITDVMGVPRSPNELLSISGDTNVRIWDLQREKSTLYFGHDMTVRSASFAPDNPHTFVTGGRDGQIRLWDTRTSYVRNRGQEVKKPVNVYRNAHVTKGVTSLCLDRFGSSLFAAVTDNYVYEYAVTTTNTMPIRHFSGATIESFYVQVNASPICDQIICGSTNNQAVVWDLQDFHKFLDDSCDVSMEKKSRAHLPKFSLNGHNREVTSVGWSAGGTYMVSMDDDCFRIWSPGDASNESYIESRLIQFERIEPYKMTCSEKTTAMVDGDKTVVCNSKYVNNISSCGPHVSISKKNNFDSRILTKEKRAIHKSAQANECFV</sequence>
<comment type="similarity">
    <text evidence="5">Belongs to the WD repeat cdt2 family.</text>
</comment>
<evidence type="ECO:0000256" key="6">
    <source>
        <dbReference type="PROSITE-ProRule" id="PRU00221"/>
    </source>
</evidence>
<dbReference type="AlphaFoldDB" id="A0A1I7XGB7"/>
<dbReference type="SUPFAM" id="SSF50978">
    <property type="entry name" value="WD40 repeat-like"/>
    <property type="match status" value="1"/>
</dbReference>
<name>A0A1I7XGB7_HETBA</name>
<dbReference type="GO" id="GO:0030674">
    <property type="term" value="F:protein-macromolecule adaptor activity"/>
    <property type="evidence" value="ECO:0007669"/>
    <property type="project" value="TreeGrafter"/>
</dbReference>
<dbReference type="SMART" id="SM00320">
    <property type="entry name" value="WD40"/>
    <property type="match status" value="6"/>
</dbReference>
<dbReference type="WBParaSite" id="Hba_16529">
    <property type="protein sequence ID" value="Hba_16529"/>
    <property type="gene ID" value="Hba_16529"/>
</dbReference>
<dbReference type="InterPro" id="IPR020472">
    <property type="entry name" value="WD40_PAC1"/>
</dbReference>
<dbReference type="PRINTS" id="PR00320">
    <property type="entry name" value="GPROTEINBRPT"/>
</dbReference>
<keyword evidence="7" id="KW-1185">Reference proteome</keyword>
<keyword evidence="4" id="KW-0833">Ubl conjugation pathway</keyword>
<dbReference type="Pfam" id="PF00400">
    <property type="entry name" value="WD40"/>
    <property type="match status" value="2"/>
</dbReference>
<evidence type="ECO:0000256" key="3">
    <source>
        <dbReference type="ARBA" id="ARBA00022737"/>
    </source>
</evidence>
<evidence type="ECO:0000313" key="7">
    <source>
        <dbReference type="Proteomes" id="UP000095283"/>
    </source>
</evidence>
<comment type="pathway">
    <text evidence="1">Protein modification; protein ubiquitination.</text>
</comment>
<dbReference type="PROSITE" id="PS50294">
    <property type="entry name" value="WD_REPEATS_REGION"/>
    <property type="match status" value="1"/>
</dbReference>
<protein>
    <submittedName>
        <fullName evidence="8">WD_REPEATS_REGION domain-containing protein</fullName>
    </submittedName>
</protein>
<dbReference type="Gene3D" id="2.130.10.10">
    <property type="entry name" value="YVTN repeat-like/Quinoprotein amine dehydrogenase"/>
    <property type="match status" value="2"/>
</dbReference>
<evidence type="ECO:0000256" key="2">
    <source>
        <dbReference type="ARBA" id="ARBA00022574"/>
    </source>
</evidence>
<dbReference type="InterPro" id="IPR001680">
    <property type="entry name" value="WD40_rpt"/>
</dbReference>
<organism evidence="7 8">
    <name type="scientific">Heterorhabditis bacteriophora</name>
    <name type="common">Entomopathogenic nematode worm</name>
    <dbReference type="NCBI Taxonomy" id="37862"/>
    <lineage>
        <taxon>Eukaryota</taxon>
        <taxon>Metazoa</taxon>
        <taxon>Ecdysozoa</taxon>
        <taxon>Nematoda</taxon>
        <taxon>Chromadorea</taxon>
        <taxon>Rhabditida</taxon>
        <taxon>Rhabditina</taxon>
        <taxon>Rhabditomorpha</taxon>
        <taxon>Strongyloidea</taxon>
        <taxon>Heterorhabditidae</taxon>
        <taxon>Heterorhabditis</taxon>
    </lineage>
</organism>
<dbReference type="InterPro" id="IPR051865">
    <property type="entry name" value="WD-repeat_CDT2_adapter"/>
</dbReference>
<dbReference type="Proteomes" id="UP000095283">
    <property type="component" value="Unplaced"/>
</dbReference>
<accession>A0A1I7XGB7</accession>
<dbReference type="InterPro" id="IPR036322">
    <property type="entry name" value="WD40_repeat_dom_sf"/>
</dbReference>
<dbReference type="InterPro" id="IPR019775">
    <property type="entry name" value="WD40_repeat_CS"/>
</dbReference>
<dbReference type="PANTHER" id="PTHR22852">
    <property type="entry name" value="LETHAL 2 DENTICLELESS PROTEIN RETINOIC ACID-REGULATED NUCLEAR MATRIX-ASSOCIATED PROTEIN"/>
    <property type="match status" value="1"/>
</dbReference>
<keyword evidence="3" id="KW-0677">Repeat</keyword>
<proteinExistence type="inferred from homology"/>
<keyword evidence="2 6" id="KW-0853">WD repeat</keyword>
<dbReference type="PROSITE" id="PS50082">
    <property type="entry name" value="WD_REPEATS_2"/>
    <property type="match status" value="2"/>
</dbReference>
<dbReference type="PANTHER" id="PTHR22852:SF0">
    <property type="entry name" value="DENTICLELESS PROTEIN HOMOLOG"/>
    <property type="match status" value="1"/>
</dbReference>
<reference evidence="8" key="1">
    <citation type="submission" date="2016-11" db="UniProtKB">
        <authorList>
            <consortium name="WormBaseParasite"/>
        </authorList>
    </citation>
    <scope>IDENTIFICATION</scope>
</reference>
<evidence type="ECO:0000256" key="1">
    <source>
        <dbReference type="ARBA" id="ARBA00004906"/>
    </source>
</evidence>
<evidence type="ECO:0000313" key="8">
    <source>
        <dbReference type="WBParaSite" id="Hba_16529"/>
    </source>
</evidence>
<dbReference type="InterPro" id="IPR015943">
    <property type="entry name" value="WD40/YVTN_repeat-like_dom_sf"/>
</dbReference>
<feature type="repeat" description="WD" evidence="6">
    <location>
        <begin position="82"/>
        <end position="124"/>
    </location>
</feature>
<dbReference type="GO" id="GO:0043161">
    <property type="term" value="P:proteasome-mediated ubiquitin-dependent protein catabolic process"/>
    <property type="evidence" value="ECO:0007669"/>
    <property type="project" value="TreeGrafter"/>
</dbReference>
<dbReference type="GO" id="GO:0007095">
    <property type="term" value="P:mitotic G2 DNA damage checkpoint signaling"/>
    <property type="evidence" value="ECO:0007669"/>
    <property type="project" value="TreeGrafter"/>
</dbReference>
<evidence type="ECO:0000256" key="5">
    <source>
        <dbReference type="ARBA" id="ARBA00038344"/>
    </source>
</evidence>
<dbReference type="GO" id="GO:0005634">
    <property type="term" value="C:nucleus"/>
    <property type="evidence" value="ECO:0007669"/>
    <property type="project" value="TreeGrafter"/>
</dbReference>
<feature type="repeat" description="WD" evidence="6">
    <location>
        <begin position="124"/>
        <end position="166"/>
    </location>
</feature>
<dbReference type="PROSITE" id="PS00678">
    <property type="entry name" value="WD_REPEATS_1"/>
    <property type="match status" value="1"/>
</dbReference>
<evidence type="ECO:0000256" key="4">
    <source>
        <dbReference type="ARBA" id="ARBA00022786"/>
    </source>
</evidence>